<evidence type="ECO:0000256" key="2">
    <source>
        <dbReference type="SAM" id="Phobius"/>
    </source>
</evidence>
<evidence type="ECO:0000313" key="3">
    <source>
        <dbReference type="Proteomes" id="UP000504612"/>
    </source>
</evidence>
<gene>
    <name evidence="4" type="primary">LOC113412990</name>
</gene>
<organism evidence="3 4">
    <name type="scientific">Notechis scutatus</name>
    <name type="common">mainland tiger snake</name>
    <dbReference type="NCBI Taxonomy" id="8663"/>
    <lineage>
        <taxon>Eukaryota</taxon>
        <taxon>Metazoa</taxon>
        <taxon>Chordata</taxon>
        <taxon>Craniata</taxon>
        <taxon>Vertebrata</taxon>
        <taxon>Euteleostomi</taxon>
        <taxon>Lepidosauria</taxon>
        <taxon>Squamata</taxon>
        <taxon>Bifurcata</taxon>
        <taxon>Unidentata</taxon>
        <taxon>Episquamata</taxon>
        <taxon>Toxicofera</taxon>
        <taxon>Serpentes</taxon>
        <taxon>Colubroidea</taxon>
        <taxon>Elapidae</taxon>
        <taxon>Hydrophiinae</taxon>
        <taxon>Notechis</taxon>
    </lineage>
</organism>
<sequence length="682" mass="76863">MDSTGGDDHASADSKNNLKEIIKFLDQQIQVLHQKNLIHEHEITEKQSKTFTENLNLVKGSSVKEKASPSSLTAQERLFPNSNSALMGNKAYKISPNILMDTPVRHKKVKGGGSEEDGKEGALLPDFKRDKTAGNNGGRSLRTSNITVRFHSPDNSSETQIDIYNLKDSREVPEVHIVATNIINQGLKMDSVALKDNGMQVIVNSSVDKKMKHIKGRRKTPIKLDGGITGESLPRSSKTNHPRTDVPEPFTYQMMVLNQILQSLRAQNAHRDHSQSTINEQSKISVKELEYILNEQNKETVKIQNSPPAVESKAQRLMEQIPSKESQGPERPSSEKENITKESSSEEGLILPASSETSLIFPLKSTLPQSVRTEVTNEDVNDARRFEFFEKYEGIQDKKRAKAADLKQLLKHIIVACVAVSGLILAVIVLVHIYNSLFMKKQKPIIANANTDKKEESVKNKESDQHKESEKIEESETSIMIPLEPKTSISNTIDIENHNNNNCPPPGIFLSTHGEDVTNPLEIQSVSSPSCPAKQTELMPHAESLEESHNYSTLKNFKLQSKPSKLNSTFYNNLEQYNTPRNQDYETYQKKHSTSHRKKPDYYLSSRRSPKSTQPKRAYTAHLSKHQYYNSLNWVHDPSSDNFIALYTNKNFNESKMSQFDGTECTCFQHHKYGSGTDSYSD</sequence>
<feature type="region of interest" description="Disordered" evidence="1">
    <location>
        <begin position="577"/>
        <end position="618"/>
    </location>
</feature>
<dbReference type="Proteomes" id="UP000504612">
    <property type="component" value="Unplaced"/>
</dbReference>
<protein>
    <submittedName>
        <fullName evidence="4">Uncharacterized protein LOC113412990</fullName>
    </submittedName>
</protein>
<feature type="region of interest" description="Disordered" evidence="1">
    <location>
        <begin position="300"/>
        <end position="348"/>
    </location>
</feature>
<feature type="region of interest" description="Disordered" evidence="1">
    <location>
        <begin position="221"/>
        <end position="246"/>
    </location>
</feature>
<name>A0A6J1U1Y8_9SAUR</name>
<feature type="compositionally biased region" description="Basic and acidic residues" evidence="1">
    <location>
        <begin position="451"/>
        <end position="474"/>
    </location>
</feature>
<feature type="compositionally biased region" description="Basic and acidic residues" evidence="1">
    <location>
        <begin position="332"/>
        <end position="344"/>
    </location>
</feature>
<feature type="compositionally biased region" description="Basic residues" evidence="1">
    <location>
        <begin position="590"/>
        <end position="599"/>
    </location>
</feature>
<keyword evidence="2" id="KW-0812">Transmembrane</keyword>
<evidence type="ECO:0000256" key="1">
    <source>
        <dbReference type="SAM" id="MobiDB-lite"/>
    </source>
</evidence>
<evidence type="ECO:0000313" key="4">
    <source>
        <dbReference type="RefSeq" id="XP_026524776.1"/>
    </source>
</evidence>
<feature type="transmembrane region" description="Helical" evidence="2">
    <location>
        <begin position="413"/>
        <end position="434"/>
    </location>
</feature>
<dbReference type="RefSeq" id="XP_026524776.1">
    <property type="nucleotide sequence ID" value="XM_026668991.1"/>
</dbReference>
<feature type="region of interest" description="Disordered" evidence="1">
    <location>
        <begin position="107"/>
        <end position="144"/>
    </location>
</feature>
<dbReference type="GeneID" id="113412990"/>
<keyword evidence="3" id="KW-1185">Reference proteome</keyword>
<reference evidence="4" key="1">
    <citation type="submission" date="2025-08" db="UniProtKB">
        <authorList>
            <consortium name="RefSeq"/>
        </authorList>
    </citation>
    <scope>IDENTIFICATION</scope>
</reference>
<keyword evidence="2" id="KW-0472">Membrane</keyword>
<dbReference type="KEGG" id="nss:113412990"/>
<keyword evidence="2" id="KW-1133">Transmembrane helix</keyword>
<proteinExistence type="predicted"/>
<dbReference type="AlphaFoldDB" id="A0A6J1U1Y8"/>
<feature type="region of interest" description="Disordered" evidence="1">
    <location>
        <begin position="451"/>
        <end position="477"/>
    </location>
</feature>
<accession>A0A6J1U1Y8</accession>